<evidence type="ECO:0000313" key="2">
    <source>
        <dbReference type="Proteomes" id="UP000299102"/>
    </source>
</evidence>
<keyword evidence="2" id="KW-1185">Reference proteome</keyword>
<evidence type="ECO:0000313" key="1">
    <source>
        <dbReference type="EMBL" id="GBP13754.1"/>
    </source>
</evidence>
<reference evidence="1 2" key="1">
    <citation type="journal article" date="2019" name="Commun. Biol.">
        <title>The bagworm genome reveals a unique fibroin gene that provides high tensile strength.</title>
        <authorList>
            <person name="Kono N."/>
            <person name="Nakamura H."/>
            <person name="Ohtoshi R."/>
            <person name="Tomita M."/>
            <person name="Numata K."/>
            <person name="Arakawa K."/>
        </authorList>
    </citation>
    <scope>NUCLEOTIDE SEQUENCE [LARGE SCALE GENOMIC DNA]</scope>
</reference>
<dbReference type="AlphaFoldDB" id="A0A4C1TI31"/>
<organism evidence="1 2">
    <name type="scientific">Eumeta variegata</name>
    <name type="common">Bagworm moth</name>
    <name type="synonym">Eumeta japonica</name>
    <dbReference type="NCBI Taxonomy" id="151549"/>
    <lineage>
        <taxon>Eukaryota</taxon>
        <taxon>Metazoa</taxon>
        <taxon>Ecdysozoa</taxon>
        <taxon>Arthropoda</taxon>
        <taxon>Hexapoda</taxon>
        <taxon>Insecta</taxon>
        <taxon>Pterygota</taxon>
        <taxon>Neoptera</taxon>
        <taxon>Endopterygota</taxon>
        <taxon>Lepidoptera</taxon>
        <taxon>Glossata</taxon>
        <taxon>Ditrysia</taxon>
        <taxon>Tineoidea</taxon>
        <taxon>Psychidae</taxon>
        <taxon>Oiketicinae</taxon>
        <taxon>Eumeta</taxon>
    </lineage>
</organism>
<gene>
    <name evidence="1" type="ORF">EVAR_7987_1</name>
</gene>
<sequence length="68" mass="7563">MTTPHHKPPGKQLFRDVRYILRKLPTVTSTRVLGVLKITNTTWLSEPLSCNGQRATKASLTAATGHHQ</sequence>
<proteinExistence type="predicted"/>
<accession>A0A4C1TI31</accession>
<dbReference type="Proteomes" id="UP000299102">
    <property type="component" value="Unassembled WGS sequence"/>
</dbReference>
<dbReference type="EMBL" id="BGZK01000059">
    <property type="protein sequence ID" value="GBP13754.1"/>
    <property type="molecule type" value="Genomic_DNA"/>
</dbReference>
<comment type="caution">
    <text evidence="1">The sequence shown here is derived from an EMBL/GenBank/DDBJ whole genome shotgun (WGS) entry which is preliminary data.</text>
</comment>
<protein>
    <submittedName>
        <fullName evidence="1">Uncharacterized protein</fullName>
    </submittedName>
</protein>
<name>A0A4C1TI31_EUMVA</name>